<dbReference type="InterPro" id="IPR036854">
    <property type="entry name" value="Photo_II_D1/D2_sf"/>
</dbReference>
<feature type="chain" id="PRO_5032720032" evidence="1">
    <location>
        <begin position="25"/>
        <end position="58"/>
    </location>
</feature>
<dbReference type="GO" id="GO:0009772">
    <property type="term" value="P:photosynthetic electron transport in photosystem II"/>
    <property type="evidence" value="ECO:0007669"/>
    <property type="project" value="InterPro"/>
</dbReference>
<proteinExistence type="predicted"/>
<evidence type="ECO:0000313" key="3">
    <source>
        <dbReference type="Proteomes" id="UP000653305"/>
    </source>
</evidence>
<dbReference type="EMBL" id="BMAC01000600">
    <property type="protein sequence ID" value="GFP99987.1"/>
    <property type="molecule type" value="Genomic_DNA"/>
</dbReference>
<name>A0A830CH09_9LAMI</name>
<feature type="signal peptide" evidence="1">
    <location>
        <begin position="1"/>
        <end position="24"/>
    </location>
</feature>
<protein>
    <submittedName>
        <fullName evidence="2">Photosystem ii protein d1</fullName>
    </submittedName>
</protein>
<dbReference type="Proteomes" id="UP000653305">
    <property type="component" value="Unassembled WGS sequence"/>
</dbReference>
<accession>A0A830CH09</accession>
<sequence>MIPTLLTATSVFIIAFIAAPPVDIDGIREPVSGSRDKLHNWAEFLRMILCNPIYTVGI</sequence>
<dbReference type="AlphaFoldDB" id="A0A830CH09"/>
<gene>
    <name evidence="2" type="ORF">PHJA_002142800</name>
</gene>
<keyword evidence="3" id="KW-1185">Reference proteome</keyword>
<dbReference type="SUPFAM" id="SSF81483">
    <property type="entry name" value="Bacterial photosystem II reaction centre, L and M subunits"/>
    <property type="match status" value="1"/>
</dbReference>
<evidence type="ECO:0000256" key="1">
    <source>
        <dbReference type="SAM" id="SignalP"/>
    </source>
</evidence>
<reference evidence="2" key="1">
    <citation type="submission" date="2020-07" db="EMBL/GenBank/DDBJ databases">
        <title>Ethylene signaling mediates host invasion by parasitic plants.</title>
        <authorList>
            <person name="Yoshida S."/>
        </authorList>
    </citation>
    <scope>NUCLEOTIDE SEQUENCE</scope>
    <source>
        <strain evidence="2">Okayama</strain>
    </source>
</reference>
<evidence type="ECO:0000313" key="2">
    <source>
        <dbReference type="EMBL" id="GFP99987.1"/>
    </source>
</evidence>
<keyword evidence="1" id="KW-0732">Signal</keyword>
<comment type="caution">
    <text evidence="2">The sequence shown here is derived from an EMBL/GenBank/DDBJ whole genome shotgun (WGS) entry which is preliminary data.</text>
</comment>
<organism evidence="2 3">
    <name type="scientific">Phtheirospermum japonicum</name>
    <dbReference type="NCBI Taxonomy" id="374723"/>
    <lineage>
        <taxon>Eukaryota</taxon>
        <taxon>Viridiplantae</taxon>
        <taxon>Streptophyta</taxon>
        <taxon>Embryophyta</taxon>
        <taxon>Tracheophyta</taxon>
        <taxon>Spermatophyta</taxon>
        <taxon>Magnoliopsida</taxon>
        <taxon>eudicotyledons</taxon>
        <taxon>Gunneridae</taxon>
        <taxon>Pentapetalae</taxon>
        <taxon>asterids</taxon>
        <taxon>lamiids</taxon>
        <taxon>Lamiales</taxon>
        <taxon>Orobanchaceae</taxon>
        <taxon>Orobanchaceae incertae sedis</taxon>
        <taxon>Phtheirospermum</taxon>
    </lineage>
</organism>